<dbReference type="Ensembl" id="ENSOCUT00000034973.1">
    <property type="protein sequence ID" value="ENSOCUP00000034777.1"/>
    <property type="gene ID" value="ENSOCUG00000034427.1"/>
</dbReference>
<reference evidence="1" key="3">
    <citation type="submission" date="2025-09" db="UniProtKB">
        <authorList>
            <consortium name="Ensembl"/>
        </authorList>
    </citation>
    <scope>IDENTIFICATION</scope>
    <source>
        <strain evidence="1">Thorbecke</strain>
    </source>
</reference>
<reference evidence="1 2" key="1">
    <citation type="journal article" date="2011" name="Nature">
        <title>A high-resolution map of human evolutionary constraint using 29 mammals.</title>
        <authorList>
            <person name="Lindblad-Toh K."/>
            <person name="Garber M."/>
            <person name="Zuk O."/>
            <person name="Lin M.F."/>
            <person name="Parker B.J."/>
            <person name="Washietl S."/>
            <person name="Kheradpour P."/>
            <person name="Ernst J."/>
            <person name="Jordan G."/>
            <person name="Mauceli E."/>
            <person name="Ward L.D."/>
            <person name="Lowe C.B."/>
            <person name="Holloway A.K."/>
            <person name="Clamp M."/>
            <person name="Gnerre S."/>
            <person name="Alfoldi J."/>
            <person name="Beal K."/>
            <person name="Chang J."/>
            <person name="Clawson H."/>
            <person name="Cuff J."/>
            <person name="Di Palma F."/>
            <person name="Fitzgerald S."/>
            <person name="Flicek P."/>
            <person name="Guttman M."/>
            <person name="Hubisz M.J."/>
            <person name="Jaffe D.B."/>
            <person name="Jungreis I."/>
            <person name="Kent W.J."/>
            <person name="Kostka D."/>
            <person name="Lara M."/>
            <person name="Martins A.L."/>
            <person name="Massingham T."/>
            <person name="Moltke I."/>
            <person name="Raney B.J."/>
            <person name="Rasmussen M.D."/>
            <person name="Robinson J."/>
            <person name="Stark A."/>
            <person name="Vilella A.J."/>
            <person name="Wen J."/>
            <person name="Xie X."/>
            <person name="Zody M.C."/>
            <person name="Baldwin J."/>
            <person name="Bloom T."/>
            <person name="Chin C.W."/>
            <person name="Heiman D."/>
            <person name="Nicol R."/>
            <person name="Nusbaum C."/>
            <person name="Young S."/>
            <person name="Wilkinson J."/>
            <person name="Worley K.C."/>
            <person name="Kovar C.L."/>
            <person name="Muzny D.M."/>
            <person name="Gibbs R.A."/>
            <person name="Cree A."/>
            <person name="Dihn H.H."/>
            <person name="Fowler G."/>
            <person name="Jhangiani S."/>
            <person name="Joshi V."/>
            <person name="Lee S."/>
            <person name="Lewis L.R."/>
            <person name="Nazareth L.V."/>
            <person name="Okwuonu G."/>
            <person name="Santibanez J."/>
            <person name="Warren W.C."/>
            <person name="Mardis E.R."/>
            <person name="Weinstock G.M."/>
            <person name="Wilson R.K."/>
            <person name="Delehaunty K."/>
            <person name="Dooling D."/>
            <person name="Fronik C."/>
            <person name="Fulton L."/>
            <person name="Fulton B."/>
            <person name="Graves T."/>
            <person name="Minx P."/>
            <person name="Sodergren E."/>
            <person name="Birney E."/>
            <person name="Margulies E.H."/>
            <person name="Herrero J."/>
            <person name="Green E.D."/>
            <person name="Haussler D."/>
            <person name="Siepel A."/>
            <person name="Goldman N."/>
            <person name="Pollard K.S."/>
            <person name="Pedersen J.S."/>
            <person name="Lander E.S."/>
            <person name="Kellis M."/>
        </authorList>
    </citation>
    <scope>NUCLEOTIDE SEQUENCE [LARGE SCALE GENOMIC DNA]</scope>
    <source>
        <strain evidence="1 2">Thorbecke inbred</strain>
    </source>
</reference>
<dbReference type="SMR" id="A0A5F9CM70"/>
<reference evidence="1" key="2">
    <citation type="submission" date="2025-08" db="UniProtKB">
        <authorList>
            <consortium name="Ensembl"/>
        </authorList>
    </citation>
    <scope>IDENTIFICATION</scope>
    <source>
        <strain evidence="1">Thorbecke</strain>
    </source>
</reference>
<accession>A0A5F9CM70</accession>
<dbReference type="SUPFAM" id="SSF52768">
    <property type="entry name" value="Arginase/deacetylase"/>
    <property type="match status" value="1"/>
</dbReference>
<dbReference type="GeneTree" id="ENSGT00940000173676"/>
<sequence>MQSMYYFDGDVGNYYYGKGHLMKPHRIRMTHNFLLNYSLDRKMEIYSPREPLLKK</sequence>
<dbReference type="Gene3D" id="3.40.800.20">
    <property type="entry name" value="Histone deacetylase domain"/>
    <property type="match status" value="1"/>
</dbReference>
<dbReference type="InterPro" id="IPR023696">
    <property type="entry name" value="Ureohydrolase_dom_sf"/>
</dbReference>
<name>A0A5F9CM70_RABIT</name>
<protein>
    <submittedName>
        <fullName evidence="1">Uncharacterized protein</fullName>
    </submittedName>
</protein>
<organism evidence="1 2">
    <name type="scientific">Oryctolagus cuniculus</name>
    <name type="common">Rabbit</name>
    <dbReference type="NCBI Taxonomy" id="9986"/>
    <lineage>
        <taxon>Eukaryota</taxon>
        <taxon>Metazoa</taxon>
        <taxon>Chordata</taxon>
        <taxon>Craniata</taxon>
        <taxon>Vertebrata</taxon>
        <taxon>Euteleostomi</taxon>
        <taxon>Mammalia</taxon>
        <taxon>Eutheria</taxon>
        <taxon>Euarchontoglires</taxon>
        <taxon>Glires</taxon>
        <taxon>Lagomorpha</taxon>
        <taxon>Leporidae</taxon>
        <taxon>Oryctolagus</taxon>
    </lineage>
</organism>
<proteinExistence type="predicted"/>
<dbReference type="InterPro" id="IPR037138">
    <property type="entry name" value="His_deacetylse_dom_sf"/>
</dbReference>
<keyword evidence="2" id="KW-1185">Reference proteome</keyword>
<dbReference type="InParanoid" id="A0A5F9CM70"/>
<evidence type="ECO:0000313" key="1">
    <source>
        <dbReference type="Ensembl" id="ENSOCUP00000034777.1"/>
    </source>
</evidence>
<dbReference type="AlphaFoldDB" id="A0A5F9CM70"/>
<dbReference type="EMBL" id="AAGW02019893">
    <property type="status" value="NOT_ANNOTATED_CDS"/>
    <property type="molecule type" value="Genomic_DNA"/>
</dbReference>
<dbReference type="Proteomes" id="UP000001811">
    <property type="component" value="Chromosome 8"/>
</dbReference>
<dbReference type="STRING" id="9986.ENSOCUP00000034777"/>
<evidence type="ECO:0000313" key="2">
    <source>
        <dbReference type="Proteomes" id="UP000001811"/>
    </source>
</evidence>